<dbReference type="RefSeq" id="XP_003563297.1">
    <property type="nucleotide sequence ID" value="XM_003563249.3"/>
</dbReference>
<accession>I1GVD8</accession>
<evidence type="ECO:0000313" key="4">
    <source>
        <dbReference type="Proteomes" id="UP000008810"/>
    </source>
</evidence>
<dbReference type="PANTHER" id="PTHR31245">
    <property type="entry name" value="UBIQUITIN SYSTEM COMPONENT CUE PROTEIN"/>
    <property type="match status" value="1"/>
</dbReference>
<evidence type="ECO:0000256" key="1">
    <source>
        <dbReference type="SAM" id="Coils"/>
    </source>
</evidence>
<dbReference type="KEGG" id="bdi:100829883"/>
<name>I1GVD8_BRADI</name>
<dbReference type="AlphaFoldDB" id="I1GVD8"/>
<dbReference type="GeneID" id="100829883"/>
<evidence type="ECO:0000313" key="2">
    <source>
        <dbReference type="EMBL" id="KQK16753.1"/>
    </source>
</evidence>
<dbReference type="OMA" id="TNGSEWA"/>
<reference evidence="2" key="2">
    <citation type="submission" date="2017-06" db="EMBL/GenBank/DDBJ databases">
        <title>WGS assembly of Brachypodium distachyon.</title>
        <authorList>
            <consortium name="The International Brachypodium Initiative"/>
            <person name="Lucas S."/>
            <person name="Harmon-Smith M."/>
            <person name="Lail K."/>
            <person name="Tice H."/>
            <person name="Grimwood J."/>
            <person name="Bruce D."/>
            <person name="Barry K."/>
            <person name="Shu S."/>
            <person name="Lindquist E."/>
            <person name="Wang M."/>
            <person name="Pitluck S."/>
            <person name="Vogel J.P."/>
            <person name="Garvin D.F."/>
            <person name="Mockler T.C."/>
            <person name="Schmutz J."/>
            <person name="Rokhsar D."/>
            <person name="Bevan M.W."/>
        </authorList>
    </citation>
    <scope>NUCLEOTIDE SEQUENCE</scope>
    <source>
        <strain evidence="2">Bd21</strain>
    </source>
</reference>
<sequence>MAAKVAGGRKRGTAAACLDGSGGDDPFFFALKRGRCSPEADVAADLGVSLEFDPVDALQLIFPGADPQLLQGYYEASGNVLDAAIRGFKDYLASGLATTSDDAASSGGTVKSDVPAINTPTNGSEWAELVVKEMYSAKNLVDAKDRAFRILELFDKSTANCNTPDEKHKMHEEHKILKQMLGGLLHQNGVLKRAFLIQHNRLKDYQNMVQERSQFKEIVDKYQQQIKALEDRNYALSFYLEQSKQGNSICGYRNPDVF</sequence>
<dbReference type="OrthoDB" id="440455at2759"/>
<dbReference type="EnsemblPlants" id="KQK16753">
    <property type="protein sequence ID" value="KQK16753"/>
    <property type="gene ID" value="BRADI_1g30390v3"/>
</dbReference>
<evidence type="ECO:0000313" key="3">
    <source>
        <dbReference type="EnsemblPlants" id="KQK16753"/>
    </source>
</evidence>
<dbReference type="ExpressionAtlas" id="I1GVD8">
    <property type="expression patterns" value="baseline and differential"/>
</dbReference>
<dbReference type="Gramene" id="KQK16753">
    <property type="protein sequence ID" value="KQK16753"/>
    <property type="gene ID" value="BRADI_1g30390v3"/>
</dbReference>
<reference evidence="2 3" key="1">
    <citation type="journal article" date="2010" name="Nature">
        <title>Genome sequencing and analysis of the model grass Brachypodium distachyon.</title>
        <authorList>
            <consortium name="International Brachypodium Initiative"/>
        </authorList>
    </citation>
    <scope>NUCLEOTIDE SEQUENCE [LARGE SCALE GENOMIC DNA]</scope>
    <source>
        <strain evidence="2 3">Bd21</strain>
    </source>
</reference>
<dbReference type="Proteomes" id="UP000008810">
    <property type="component" value="Chromosome 1"/>
</dbReference>
<dbReference type="EMBL" id="CM000880">
    <property type="protein sequence ID" value="KQK16753.1"/>
    <property type="molecule type" value="Genomic_DNA"/>
</dbReference>
<feature type="coiled-coil region" evidence="1">
    <location>
        <begin position="205"/>
        <end position="232"/>
    </location>
</feature>
<dbReference type="STRING" id="15368.I1GVD8"/>
<dbReference type="HOGENOM" id="CLU_057230_0_0_1"/>
<gene>
    <name evidence="3" type="primary">LOC100829883</name>
    <name evidence="2" type="ORF">BRADI_1g30390v3</name>
</gene>
<proteinExistence type="predicted"/>
<keyword evidence="1" id="KW-0175">Coiled coil</keyword>
<evidence type="ECO:0008006" key="5">
    <source>
        <dbReference type="Google" id="ProtNLM"/>
    </source>
</evidence>
<keyword evidence="4" id="KW-1185">Reference proteome</keyword>
<dbReference type="eggNOG" id="ENOG502R2FM">
    <property type="taxonomic scope" value="Eukaryota"/>
</dbReference>
<dbReference type="PANTHER" id="PTHR31245:SF2">
    <property type="entry name" value="OS06G0642650 PROTEIN"/>
    <property type="match status" value="1"/>
</dbReference>
<organism evidence="3">
    <name type="scientific">Brachypodium distachyon</name>
    <name type="common">Purple false brome</name>
    <name type="synonym">Trachynia distachya</name>
    <dbReference type="NCBI Taxonomy" id="15368"/>
    <lineage>
        <taxon>Eukaryota</taxon>
        <taxon>Viridiplantae</taxon>
        <taxon>Streptophyta</taxon>
        <taxon>Embryophyta</taxon>
        <taxon>Tracheophyta</taxon>
        <taxon>Spermatophyta</taxon>
        <taxon>Magnoliopsida</taxon>
        <taxon>Liliopsida</taxon>
        <taxon>Poales</taxon>
        <taxon>Poaceae</taxon>
        <taxon>BOP clade</taxon>
        <taxon>Pooideae</taxon>
        <taxon>Stipodae</taxon>
        <taxon>Brachypodieae</taxon>
        <taxon>Brachypodium</taxon>
    </lineage>
</organism>
<reference evidence="3" key="3">
    <citation type="submission" date="2018-08" db="UniProtKB">
        <authorList>
            <consortium name="EnsemblPlants"/>
        </authorList>
    </citation>
    <scope>IDENTIFICATION</scope>
    <source>
        <strain evidence="3">cv. Bd21</strain>
    </source>
</reference>
<dbReference type="CDD" id="cd14279">
    <property type="entry name" value="CUE"/>
    <property type="match status" value="1"/>
</dbReference>
<protein>
    <recommendedName>
        <fullName evidence="5">CUE domain-containing protein</fullName>
    </recommendedName>
</protein>